<feature type="non-terminal residue" evidence="1">
    <location>
        <position position="1"/>
    </location>
</feature>
<organism evidence="1 2">
    <name type="scientific">Acanthoscelides obtectus</name>
    <name type="common">Bean weevil</name>
    <name type="synonym">Bruchus obtectus</name>
    <dbReference type="NCBI Taxonomy" id="200917"/>
    <lineage>
        <taxon>Eukaryota</taxon>
        <taxon>Metazoa</taxon>
        <taxon>Ecdysozoa</taxon>
        <taxon>Arthropoda</taxon>
        <taxon>Hexapoda</taxon>
        <taxon>Insecta</taxon>
        <taxon>Pterygota</taxon>
        <taxon>Neoptera</taxon>
        <taxon>Endopterygota</taxon>
        <taxon>Coleoptera</taxon>
        <taxon>Polyphaga</taxon>
        <taxon>Cucujiformia</taxon>
        <taxon>Chrysomeloidea</taxon>
        <taxon>Chrysomelidae</taxon>
        <taxon>Bruchinae</taxon>
        <taxon>Bruchini</taxon>
        <taxon>Acanthoscelides</taxon>
    </lineage>
</organism>
<reference evidence="1" key="1">
    <citation type="submission" date="2022-03" db="EMBL/GenBank/DDBJ databases">
        <authorList>
            <person name="Sayadi A."/>
        </authorList>
    </citation>
    <scope>NUCLEOTIDE SEQUENCE</scope>
</reference>
<gene>
    <name evidence="1" type="ORF">ACAOBT_LOCUS16260</name>
</gene>
<dbReference type="EMBL" id="CAKOFQ010006961">
    <property type="protein sequence ID" value="CAH1984705.1"/>
    <property type="molecule type" value="Genomic_DNA"/>
</dbReference>
<sequence>TVRQVIQDGIERGKESGRVFQIVAGKSEKNSCWLLEHSMVGTNIPSATRTQLNVIRKLNLEIKVSKSTSIKKTVSSLTGSPSIFQKKWRGAQ</sequence>
<evidence type="ECO:0000313" key="1">
    <source>
        <dbReference type="EMBL" id="CAH1984705.1"/>
    </source>
</evidence>
<name>A0A9P0PHV8_ACAOB</name>
<dbReference type="AlphaFoldDB" id="A0A9P0PHV8"/>
<keyword evidence="2" id="KW-1185">Reference proteome</keyword>
<evidence type="ECO:0000313" key="2">
    <source>
        <dbReference type="Proteomes" id="UP001152888"/>
    </source>
</evidence>
<comment type="caution">
    <text evidence="1">The sequence shown here is derived from an EMBL/GenBank/DDBJ whole genome shotgun (WGS) entry which is preliminary data.</text>
</comment>
<protein>
    <submittedName>
        <fullName evidence="1">Uncharacterized protein</fullName>
    </submittedName>
</protein>
<proteinExistence type="predicted"/>
<accession>A0A9P0PHV8</accession>
<dbReference type="Proteomes" id="UP001152888">
    <property type="component" value="Unassembled WGS sequence"/>
</dbReference>